<dbReference type="EMBL" id="BQKI01000080">
    <property type="protein sequence ID" value="GJN28248.1"/>
    <property type="molecule type" value="Genomic_DNA"/>
</dbReference>
<dbReference type="PANTHER" id="PTHR36766">
    <property type="entry name" value="PLANT BROAD-SPECTRUM MILDEW RESISTANCE PROTEIN RPW8"/>
    <property type="match status" value="1"/>
</dbReference>
<protein>
    <recommendedName>
        <fullName evidence="11">AAA+ ATPase domain-containing protein</fullName>
    </recommendedName>
</protein>
<dbReference type="PRINTS" id="PR00364">
    <property type="entry name" value="DISEASERSIST"/>
</dbReference>
<evidence type="ECO:0000256" key="3">
    <source>
        <dbReference type="ARBA" id="ARBA00022737"/>
    </source>
</evidence>
<dbReference type="Proteomes" id="UP001054889">
    <property type="component" value="Unassembled WGS sequence"/>
</dbReference>
<keyword evidence="4" id="KW-0547">Nucleotide-binding</keyword>
<feature type="domain" description="NB-ARC" evidence="7">
    <location>
        <begin position="334"/>
        <end position="443"/>
    </location>
</feature>
<dbReference type="GO" id="GO:0005524">
    <property type="term" value="F:ATP binding"/>
    <property type="evidence" value="ECO:0007669"/>
    <property type="project" value="UniProtKB-KW"/>
</dbReference>
<name>A0AAV5F052_ELECO</name>
<dbReference type="Gene3D" id="3.40.50.300">
    <property type="entry name" value="P-loop containing nucleotide triphosphate hydrolases"/>
    <property type="match status" value="1"/>
</dbReference>
<evidence type="ECO:0000313" key="9">
    <source>
        <dbReference type="EMBL" id="GJN28248.1"/>
    </source>
</evidence>
<dbReference type="Pfam" id="PF00931">
    <property type="entry name" value="NB-ARC"/>
    <property type="match status" value="1"/>
</dbReference>
<proteinExistence type="inferred from homology"/>
<comment type="similarity">
    <text evidence="1">Belongs to the disease resistance NB-LRR family.</text>
</comment>
<comment type="caution">
    <text evidence="9">The sequence shown here is derived from an EMBL/GenBank/DDBJ whole genome shotgun (WGS) entry which is preliminary data.</text>
</comment>
<dbReference type="SUPFAM" id="SSF52058">
    <property type="entry name" value="L domain-like"/>
    <property type="match status" value="1"/>
</dbReference>
<keyword evidence="10" id="KW-1185">Reference proteome</keyword>
<evidence type="ECO:0000256" key="4">
    <source>
        <dbReference type="ARBA" id="ARBA00022741"/>
    </source>
</evidence>
<gene>
    <name evidence="9" type="primary">gb16352</name>
    <name evidence="9" type="ORF">PR202_gb16352</name>
</gene>
<evidence type="ECO:0000259" key="7">
    <source>
        <dbReference type="Pfam" id="PF00931"/>
    </source>
</evidence>
<evidence type="ECO:0000256" key="2">
    <source>
        <dbReference type="ARBA" id="ARBA00022614"/>
    </source>
</evidence>
<dbReference type="GO" id="GO:0043531">
    <property type="term" value="F:ADP binding"/>
    <property type="evidence" value="ECO:0007669"/>
    <property type="project" value="InterPro"/>
</dbReference>
<keyword evidence="6" id="KW-0067">ATP-binding</keyword>
<dbReference type="Gene3D" id="3.80.10.10">
    <property type="entry name" value="Ribonuclease Inhibitor"/>
    <property type="match status" value="1"/>
</dbReference>
<keyword evidence="2" id="KW-0433">Leucine-rich repeat</keyword>
<sequence length="739" mass="82133">MMTQPTGLPATTTGCRRAESATVKPRYWSGCDDDGDDVNTAAVSFPSAVGDWGMAMRVRLGVRVKQVDGEVGERQRLGRLGERGEPLLVGSGIREGCRIIMDIVIGAARWVVGTALSRVTDGLLESWVASSGLGPNVRALKLELLYAQGILNNARGRDVHNPALGQLLLELRHQAYNADDVLDELEYFRIQDELDGTYETVDDDRGLVNGLVLNFHHTARAVASKLNLPSCCSCAAMCQHHKTPKLKFDRVEISKRMAEIVEKLKPVCAVVSTILDTELLGMIASNSITTQQGMGSNLNQTRNTTPQITEPKLYGRGKLKKDIVDGITHGRYSVNDLTVISIDGPGGLGKTTLTQHIFQAVKSHFQVPIWICVSQNNFNANRLAQEIVKKIPREDNEKESTGSDEELMERRLQSKRLLLVLDDIWKCEEDEWKKLVAPFKKGGTNAYECLTIQVSNARSTQIPASIRHMSIIVEDADVQDKLTFEALKKDLYALGENNAQFQLSVEYLAFRTCGATGMEMTHLTSYFPKLSMLELWDCKKRAGGEDETEAGLDGLLLLPRQLKELSVIRCPELRICSSSLQRDQSETLQIVTSLRELRIKRCDRLQLVALGLSGLSNLRKLEIAYDSLYLPKGHLPSSLTELIICYCPAIRSLPKGTLPNSLKILEIRGCSAFRSLPRDSLPSSLTELTIYNCPAIRSLHKESLTSSIQTLDVRFSRNEKLRMQCRKLKGTIPIVMVDL</sequence>
<dbReference type="InterPro" id="IPR027417">
    <property type="entry name" value="P-loop_NTPase"/>
</dbReference>
<dbReference type="InterPro" id="IPR041118">
    <property type="entry name" value="Rx_N"/>
</dbReference>
<dbReference type="SUPFAM" id="SSF52540">
    <property type="entry name" value="P-loop containing nucleoside triphosphate hydrolases"/>
    <property type="match status" value="1"/>
</dbReference>
<keyword evidence="3" id="KW-0677">Repeat</keyword>
<reference evidence="9" key="1">
    <citation type="journal article" date="2018" name="DNA Res.">
        <title>Multiple hybrid de novo genome assembly of finger millet, an orphan allotetraploid crop.</title>
        <authorList>
            <person name="Hatakeyama M."/>
            <person name="Aluri S."/>
            <person name="Balachadran M.T."/>
            <person name="Sivarajan S.R."/>
            <person name="Patrignani A."/>
            <person name="Gruter S."/>
            <person name="Poveda L."/>
            <person name="Shimizu-Inatsugi R."/>
            <person name="Baeten J."/>
            <person name="Francoijs K.J."/>
            <person name="Nataraja K.N."/>
            <person name="Reddy Y.A.N."/>
            <person name="Phadnis S."/>
            <person name="Ravikumar R.L."/>
            <person name="Schlapbach R."/>
            <person name="Sreeman S.M."/>
            <person name="Shimizu K.K."/>
        </authorList>
    </citation>
    <scope>NUCLEOTIDE SEQUENCE</scope>
</reference>
<evidence type="ECO:0000313" key="10">
    <source>
        <dbReference type="Proteomes" id="UP001054889"/>
    </source>
</evidence>
<dbReference type="GO" id="GO:0051707">
    <property type="term" value="P:response to other organism"/>
    <property type="evidence" value="ECO:0007669"/>
    <property type="project" value="UniProtKB-ARBA"/>
</dbReference>
<dbReference type="AlphaFoldDB" id="A0AAV5F052"/>
<feature type="domain" description="Disease resistance N-terminal" evidence="8">
    <location>
        <begin position="111"/>
        <end position="192"/>
    </location>
</feature>
<accession>A0AAV5F052</accession>
<evidence type="ECO:0000256" key="6">
    <source>
        <dbReference type="ARBA" id="ARBA00022840"/>
    </source>
</evidence>
<organism evidence="9 10">
    <name type="scientific">Eleusine coracana subsp. coracana</name>
    <dbReference type="NCBI Taxonomy" id="191504"/>
    <lineage>
        <taxon>Eukaryota</taxon>
        <taxon>Viridiplantae</taxon>
        <taxon>Streptophyta</taxon>
        <taxon>Embryophyta</taxon>
        <taxon>Tracheophyta</taxon>
        <taxon>Spermatophyta</taxon>
        <taxon>Magnoliopsida</taxon>
        <taxon>Liliopsida</taxon>
        <taxon>Poales</taxon>
        <taxon>Poaceae</taxon>
        <taxon>PACMAD clade</taxon>
        <taxon>Chloridoideae</taxon>
        <taxon>Cynodonteae</taxon>
        <taxon>Eleusininae</taxon>
        <taxon>Eleusine</taxon>
    </lineage>
</organism>
<evidence type="ECO:0000259" key="8">
    <source>
        <dbReference type="Pfam" id="PF18052"/>
    </source>
</evidence>
<evidence type="ECO:0008006" key="11">
    <source>
        <dbReference type="Google" id="ProtNLM"/>
    </source>
</evidence>
<dbReference type="InterPro" id="IPR032675">
    <property type="entry name" value="LRR_dom_sf"/>
</dbReference>
<dbReference type="Pfam" id="PF18052">
    <property type="entry name" value="Rx_N"/>
    <property type="match status" value="1"/>
</dbReference>
<dbReference type="InterPro" id="IPR002182">
    <property type="entry name" value="NB-ARC"/>
</dbReference>
<evidence type="ECO:0000256" key="1">
    <source>
        <dbReference type="ARBA" id="ARBA00008894"/>
    </source>
</evidence>
<dbReference type="GO" id="GO:0006952">
    <property type="term" value="P:defense response"/>
    <property type="evidence" value="ECO:0007669"/>
    <property type="project" value="UniProtKB-KW"/>
</dbReference>
<evidence type="ECO:0000256" key="5">
    <source>
        <dbReference type="ARBA" id="ARBA00022821"/>
    </source>
</evidence>
<keyword evidence="5" id="KW-0611">Plant defense</keyword>
<reference evidence="9" key="2">
    <citation type="submission" date="2021-12" db="EMBL/GenBank/DDBJ databases">
        <title>Resequencing data analysis of finger millet.</title>
        <authorList>
            <person name="Hatakeyama M."/>
            <person name="Aluri S."/>
            <person name="Balachadran M.T."/>
            <person name="Sivarajan S.R."/>
            <person name="Poveda L."/>
            <person name="Shimizu-Inatsugi R."/>
            <person name="Schlapbach R."/>
            <person name="Sreeman S.M."/>
            <person name="Shimizu K.K."/>
        </authorList>
    </citation>
    <scope>NUCLEOTIDE SEQUENCE</scope>
</reference>
<dbReference type="Pfam" id="PF05725">
    <property type="entry name" value="FNIP"/>
    <property type="match status" value="1"/>
</dbReference>
<dbReference type="InterPro" id="IPR008615">
    <property type="entry name" value="FNIP"/>
</dbReference>
<dbReference type="PANTHER" id="PTHR36766:SF64">
    <property type="entry name" value="OS12G0206100 PROTEIN"/>
    <property type="match status" value="1"/>
</dbReference>